<comment type="caution">
    <text evidence="1">The sequence shown here is derived from an EMBL/GenBank/DDBJ whole genome shotgun (WGS) entry which is preliminary data.</text>
</comment>
<dbReference type="OrthoDB" id="5120099at2"/>
<organism evidence="1 2">
    <name type="scientific">Microbacterium ginsengisoli</name>
    <dbReference type="NCBI Taxonomy" id="400772"/>
    <lineage>
        <taxon>Bacteria</taxon>
        <taxon>Bacillati</taxon>
        <taxon>Actinomycetota</taxon>
        <taxon>Actinomycetes</taxon>
        <taxon>Micrococcales</taxon>
        <taxon>Microbacteriaceae</taxon>
        <taxon>Microbacterium</taxon>
    </lineage>
</organism>
<dbReference type="RefSeq" id="WP_045247099.1">
    <property type="nucleotide sequence ID" value="NZ_JYIY01000069.1"/>
</dbReference>
<accession>A0A0F0LUR3</accession>
<reference evidence="1 2" key="1">
    <citation type="submission" date="2015-02" db="EMBL/GenBank/DDBJ databases">
        <title>Draft genome sequences of ten Microbacterium spp. with emphasis on heavy metal contaminated environments.</title>
        <authorList>
            <person name="Corretto E."/>
        </authorList>
    </citation>
    <scope>NUCLEOTIDE SEQUENCE [LARGE SCALE GENOMIC DNA]</scope>
    <source>
        <strain evidence="1 2">DSM 18659</strain>
    </source>
</reference>
<dbReference type="AlphaFoldDB" id="A0A0F0LUR3"/>
<sequence>MSEWHPILAAVETSPAVWELRAPDGKPYGRVELRRTVDGPRYRCEHRGELLGWATTLRLGCERVHQAYVRGHGPAGGAVAAWPGM</sequence>
<protein>
    <submittedName>
        <fullName evidence="1">Uncharacterized protein</fullName>
    </submittedName>
</protein>
<name>A0A0F0LUR3_9MICO</name>
<gene>
    <name evidence="1" type="ORF">RR49_01144</name>
</gene>
<keyword evidence="2" id="KW-1185">Reference proteome</keyword>
<dbReference type="STRING" id="400772.RR49_01144"/>
<dbReference type="EMBL" id="JYIY01000069">
    <property type="protein sequence ID" value="KJL37032.1"/>
    <property type="molecule type" value="Genomic_DNA"/>
</dbReference>
<dbReference type="PATRIC" id="fig|400772.4.peg.1167"/>
<evidence type="ECO:0000313" key="2">
    <source>
        <dbReference type="Proteomes" id="UP000033451"/>
    </source>
</evidence>
<proteinExistence type="predicted"/>
<dbReference type="Proteomes" id="UP000033451">
    <property type="component" value="Unassembled WGS sequence"/>
</dbReference>
<evidence type="ECO:0000313" key="1">
    <source>
        <dbReference type="EMBL" id="KJL37032.1"/>
    </source>
</evidence>